<accession>A0AAU9UCY9</accession>
<dbReference type="AlphaFoldDB" id="A0AAU9UCY9"/>
<dbReference type="Proteomes" id="UP001153954">
    <property type="component" value="Unassembled WGS sequence"/>
</dbReference>
<keyword evidence="2" id="KW-1185">Reference proteome</keyword>
<sequence>MFICFDFEENVNNENTLRVNETTTPQTPQNQSQFENNLVVNSLSNFTTISPTTLQSLVLIANITNKSINIEENITCLEEQPSNIGSYEVPTQRDLVLFTKDLLMNLFETYKRDAMSLLRDIKEITKATKAIETKCKYNKTAYRQCVKLVSGQSETITKSLVTSVEMKALDIKDLTENTICSISEMKKDPISLIKLMVQEKTMLKFALPGFLRLLDSCSTHCDESHHKENTKKPLRRVTDQDLVVKYFLTTKE</sequence>
<dbReference type="EMBL" id="CAKOGL010000018">
    <property type="protein sequence ID" value="CAH2097669.1"/>
    <property type="molecule type" value="Genomic_DNA"/>
</dbReference>
<protein>
    <submittedName>
        <fullName evidence="1">Uncharacterized protein</fullName>
    </submittedName>
</protein>
<organism evidence="1 2">
    <name type="scientific">Euphydryas editha</name>
    <name type="common">Edith's checkerspot</name>
    <dbReference type="NCBI Taxonomy" id="104508"/>
    <lineage>
        <taxon>Eukaryota</taxon>
        <taxon>Metazoa</taxon>
        <taxon>Ecdysozoa</taxon>
        <taxon>Arthropoda</taxon>
        <taxon>Hexapoda</taxon>
        <taxon>Insecta</taxon>
        <taxon>Pterygota</taxon>
        <taxon>Neoptera</taxon>
        <taxon>Endopterygota</taxon>
        <taxon>Lepidoptera</taxon>
        <taxon>Glossata</taxon>
        <taxon>Ditrysia</taxon>
        <taxon>Papilionoidea</taxon>
        <taxon>Nymphalidae</taxon>
        <taxon>Nymphalinae</taxon>
        <taxon>Euphydryas</taxon>
    </lineage>
</organism>
<evidence type="ECO:0000313" key="1">
    <source>
        <dbReference type="EMBL" id="CAH2097669.1"/>
    </source>
</evidence>
<proteinExistence type="predicted"/>
<gene>
    <name evidence="1" type="ORF">EEDITHA_LOCUS12865</name>
</gene>
<evidence type="ECO:0000313" key="2">
    <source>
        <dbReference type="Proteomes" id="UP001153954"/>
    </source>
</evidence>
<reference evidence="1" key="1">
    <citation type="submission" date="2022-03" db="EMBL/GenBank/DDBJ databases">
        <authorList>
            <person name="Tunstrom K."/>
        </authorList>
    </citation>
    <scope>NUCLEOTIDE SEQUENCE</scope>
</reference>
<comment type="caution">
    <text evidence="1">The sequence shown here is derived from an EMBL/GenBank/DDBJ whole genome shotgun (WGS) entry which is preliminary data.</text>
</comment>
<name>A0AAU9UCY9_EUPED</name>